<name>A0A182U5W1_9DIPT</name>
<dbReference type="AlphaFoldDB" id="A0A182U5W1"/>
<evidence type="ECO:0000256" key="1">
    <source>
        <dbReference type="SAM" id="Phobius"/>
    </source>
</evidence>
<dbReference type="VEuPathDB" id="VectorBase:AMEC014468"/>
<evidence type="ECO:0000313" key="3">
    <source>
        <dbReference type="Proteomes" id="UP000075902"/>
    </source>
</evidence>
<sequence length="186" mass="19612">MDCTVAATTACTAAPPPAAPSAGGSALASLLCPCCWCFGVAALLSVVLSAEIFGDVMTAEASWIFLLLSVLIGSRLIISLHTPSSCANSGRIRSSWQHSTNRLYQDREFSITSFASSNVRQNSSVTWPSYAARSSPTKRSIFFTGVSGAAISPCSFGSSSALSRSFEAHRMCSPYLAQQRPTSAIR</sequence>
<accession>A0A182U5W1</accession>
<dbReference type="EnsemblMetazoa" id="AMEC014468-RA">
    <property type="protein sequence ID" value="AMEC014468-PA"/>
    <property type="gene ID" value="AMEC014468"/>
</dbReference>
<feature type="transmembrane region" description="Helical" evidence="1">
    <location>
        <begin position="61"/>
        <end position="78"/>
    </location>
</feature>
<dbReference type="Proteomes" id="UP000075902">
    <property type="component" value="Unassembled WGS sequence"/>
</dbReference>
<evidence type="ECO:0000313" key="2">
    <source>
        <dbReference type="EnsemblMetazoa" id="AMEC014468-PA"/>
    </source>
</evidence>
<reference evidence="3" key="1">
    <citation type="submission" date="2014-01" db="EMBL/GenBank/DDBJ databases">
        <title>The Genome Sequence of Anopheles melas CM1001059_A (V2).</title>
        <authorList>
            <consortium name="The Broad Institute Genomics Platform"/>
            <person name="Neafsey D.E."/>
            <person name="Besansky N."/>
            <person name="Howell P."/>
            <person name="Walton C."/>
            <person name="Young S.K."/>
            <person name="Zeng Q."/>
            <person name="Gargeya S."/>
            <person name="Fitzgerald M."/>
            <person name="Haas B."/>
            <person name="Abouelleil A."/>
            <person name="Allen A.W."/>
            <person name="Alvarado L."/>
            <person name="Arachchi H.M."/>
            <person name="Berlin A.M."/>
            <person name="Chapman S.B."/>
            <person name="Gainer-Dewar J."/>
            <person name="Goldberg J."/>
            <person name="Griggs A."/>
            <person name="Gujja S."/>
            <person name="Hansen M."/>
            <person name="Howarth C."/>
            <person name="Imamovic A."/>
            <person name="Ireland A."/>
            <person name="Larimer J."/>
            <person name="McCowan C."/>
            <person name="Murphy C."/>
            <person name="Pearson M."/>
            <person name="Poon T.W."/>
            <person name="Priest M."/>
            <person name="Roberts A."/>
            <person name="Saif S."/>
            <person name="Shea T."/>
            <person name="Sisk P."/>
            <person name="Sykes S."/>
            <person name="Wortman J."/>
            <person name="Nusbaum C."/>
            <person name="Birren B."/>
        </authorList>
    </citation>
    <scope>NUCLEOTIDE SEQUENCE [LARGE SCALE GENOMIC DNA]</scope>
    <source>
        <strain evidence="3">CM1001059</strain>
    </source>
</reference>
<keyword evidence="3" id="KW-1185">Reference proteome</keyword>
<feature type="transmembrane region" description="Helical" evidence="1">
    <location>
        <begin position="28"/>
        <end position="49"/>
    </location>
</feature>
<keyword evidence="1" id="KW-0812">Transmembrane</keyword>
<protein>
    <submittedName>
        <fullName evidence="2">Uncharacterized protein</fullName>
    </submittedName>
</protein>
<keyword evidence="1" id="KW-1133">Transmembrane helix</keyword>
<proteinExistence type="predicted"/>
<reference evidence="2" key="2">
    <citation type="submission" date="2020-05" db="UniProtKB">
        <authorList>
            <consortium name="EnsemblMetazoa"/>
        </authorList>
    </citation>
    <scope>IDENTIFICATION</scope>
    <source>
        <strain evidence="2">CM1001059</strain>
    </source>
</reference>
<keyword evidence="1" id="KW-0472">Membrane</keyword>
<organism evidence="2 3">
    <name type="scientific">Anopheles melas</name>
    <dbReference type="NCBI Taxonomy" id="34690"/>
    <lineage>
        <taxon>Eukaryota</taxon>
        <taxon>Metazoa</taxon>
        <taxon>Ecdysozoa</taxon>
        <taxon>Arthropoda</taxon>
        <taxon>Hexapoda</taxon>
        <taxon>Insecta</taxon>
        <taxon>Pterygota</taxon>
        <taxon>Neoptera</taxon>
        <taxon>Endopterygota</taxon>
        <taxon>Diptera</taxon>
        <taxon>Nematocera</taxon>
        <taxon>Culicoidea</taxon>
        <taxon>Culicidae</taxon>
        <taxon>Anophelinae</taxon>
        <taxon>Anopheles</taxon>
    </lineage>
</organism>